<protein>
    <submittedName>
        <fullName evidence="1">Str. FM013</fullName>
    </submittedName>
</protein>
<evidence type="ECO:0000313" key="1">
    <source>
        <dbReference type="EMBL" id="CRL18923.1"/>
    </source>
</evidence>
<organism evidence="1 2">
    <name type="scientific">Penicillium camemberti (strain FM 013)</name>
    <dbReference type="NCBI Taxonomy" id="1429867"/>
    <lineage>
        <taxon>Eukaryota</taxon>
        <taxon>Fungi</taxon>
        <taxon>Dikarya</taxon>
        <taxon>Ascomycota</taxon>
        <taxon>Pezizomycotina</taxon>
        <taxon>Eurotiomycetes</taxon>
        <taxon>Eurotiomycetidae</taxon>
        <taxon>Eurotiales</taxon>
        <taxon>Aspergillaceae</taxon>
        <taxon>Penicillium</taxon>
    </lineage>
</organism>
<gene>
    <name evidence="1" type="ORF">PCAMFM013_S002g000793</name>
</gene>
<proteinExistence type="predicted"/>
<accession>A0A0G4NXV9</accession>
<dbReference type="EMBL" id="HG793135">
    <property type="protein sequence ID" value="CRL18923.1"/>
    <property type="molecule type" value="Genomic_DNA"/>
</dbReference>
<dbReference type="Proteomes" id="UP000053732">
    <property type="component" value="Unassembled WGS sequence"/>
</dbReference>
<name>A0A0G4NXV9_PENC3</name>
<dbReference type="AlphaFoldDB" id="A0A0G4NXV9"/>
<sequence>MGLEFSGPGPLRPGQPLCLRIALQWLATLPTRGPDSTILSASLSSKVYSTRLAPSNYPLTLWLVQMFLDALPLDFITIRAGMPTNICLMAIARFNDRGSATQALVTTYLQLWWDQSQYALAVQSNHPHGVRA</sequence>
<reference evidence="1 2" key="1">
    <citation type="journal article" date="2014" name="Nat. Commun.">
        <title>Multiple recent horizontal transfers of a large genomic region in cheese making fungi.</title>
        <authorList>
            <person name="Cheeseman K."/>
            <person name="Ropars J."/>
            <person name="Renault P."/>
            <person name="Dupont J."/>
            <person name="Gouzy J."/>
            <person name="Branca A."/>
            <person name="Abraham A.L."/>
            <person name="Ceppi M."/>
            <person name="Conseiller E."/>
            <person name="Debuchy R."/>
            <person name="Malagnac F."/>
            <person name="Goarin A."/>
            <person name="Silar P."/>
            <person name="Lacoste S."/>
            <person name="Sallet E."/>
            <person name="Bensimon A."/>
            <person name="Giraud T."/>
            <person name="Brygoo Y."/>
        </authorList>
    </citation>
    <scope>NUCLEOTIDE SEQUENCE [LARGE SCALE GENOMIC DNA]</scope>
    <source>
        <strain evidence="2">FM 013</strain>
    </source>
</reference>
<evidence type="ECO:0000313" key="2">
    <source>
        <dbReference type="Proteomes" id="UP000053732"/>
    </source>
</evidence>
<keyword evidence="2" id="KW-1185">Reference proteome</keyword>